<evidence type="ECO:0000256" key="1">
    <source>
        <dbReference type="ARBA" id="ARBA00023015"/>
    </source>
</evidence>
<keyword evidence="2" id="KW-0238">DNA-binding</keyword>
<dbReference type="PANTHER" id="PTHR44846">
    <property type="entry name" value="MANNOSYL-D-GLYCERATE TRANSPORT/METABOLISM SYSTEM REPRESSOR MNGR-RELATED"/>
    <property type="match status" value="1"/>
</dbReference>
<dbReference type="SMART" id="SM00866">
    <property type="entry name" value="UTRA"/>
    <property type="match status" value="1"/>
</dbReference>
<comment type="caution">
    <text evidence="5">The sequence shown here is derived from an EMBL/GenBank/DDBJ whole genome shotgun (WGS) entry which is preliminary data.</text>
</comment>
<dbReference type="SUPFAM" id="SSF46785">
    <property type="entry name" value="Winged helix' DNA-binding domain"/>
    <property type="match status" value="1"/>
</dbReference>
<dbReference type="RefSeq" id="WP_308937912.1">
    <property type="nucleotide sequence ID" value="NZ_JAVIBP010000012.1"/>
</dbReference>
<dbReference type="PROSITE" id="PS50949">
    <property type="entry name" value="HTH_GNTR"/>
    <property type="match status" value="1"/>
</dbReference>
<dbReference type="InterPro" id="IPR036390">
    <property type="entry name" value="WH_DNA-bd_sf"/>
</dbReference>
<protein>
    <submittedName>
        <fullName evidence="5">GntR family transcriptional regulator</fullName>
    </submittedName>
</protein>
<keyword evidence="3" id="KW-0804">Transcription</keyword>
<dbReference type="Pfam" id="PF00392">
    <property type="entry name" value="GntR"/>
    <property type="match status" value="1"/>
</dbReference>
<name>A0ABU1B4P9_9STRE</name>
<dbReference type="Gene3D" id="3.40.1410.10">
    <property type="entry name" value="Chorismate lyase-like"/>
    <property type="match status" value="1"/>
</dbReference>
<dbReference type="PANTHER" id="PTHR44846:SF5">
    <property type="entry name" value="HTH-TYPE TRANSCRIPTIONAL REGULATOR GMUR"/>
    <property type="match status" value="1"/>
</dbReference>
<sequence>MKGKRGGSFIGKIKPRYLVICQDIREKIQEGTYAINDKLPDGQTLASQYGVSLLTLKRALDLLVAEGFIIRRRGDGTLVRDWKSKGLSRLYSLKGTYHDYREHVTSKILKFEVIRPSAQVASKLCVNQDSFVYEIQRLRILNDRPIIIEYSYMPVDVIPGLSTKHLEQSIYGYIQDELGYKIHSAFVKVAGVRPNAIEQLEMNLSDTDFLMETERVSSLGNCKTFEYSIARHLPDVFHFETVIFHH</sequence>
<dbReference type="EMBL" id="JAVIBX010000013">
    <property type="protein sequence ID" value="MDQ8833094.1"/>
    <property type="molecule type" value="Genomic_DNA"/>
</dbReference>
<reference evidence="5 6" key="1">
    <citation type="submission" date="2023-08" db="EMBL/GenBank/DDBJ databases">
        <title>Streptococcus ruminantium-associated sheep mastitis outbreak detected in Italy is distinct from bovine isolates.</title>
        <authorList>
            <person name="Rosa M.N."/>
            <person name="Vezina B."/>
            <person name="Tola S."/>
        </authorList>
    </citation>
    <scope>NUCLEOTIDE SEQUENCE [LARGE SCALE GENOMIC DNA]</scope>
    <source>
        <strain evidence="5 6">OM6730</strain>
    </source>
</reference>
<dbReference type="InterPro" id="IPR036388">
    <property type="entry name" value="WH-like_DNA-bd_sf"/>
</dbReference>
<dbReference type="InterPro" id="IPR011663">
    <property type="entry name" value="UTRA"/>
</dbReference>
<keyword evidence="1" id="KW-0805">Transcription regulation</keyword>
<dbReference type="InterPro" id="IPR050679">
    <property type="entry name" value="Bact_HTH_transcr_reg"/>
</dbReference>
<dbReference type="SMART" id="SM00345">
    <property type="entry name" value="HTH_GNTR"/>
    <property type="match status" value="1"/>
</dbReference>
<accession>A0ABU1B4P9</accession>
<proteinExistence type="predicted"/>
<feature type="domain" description="HTH gntR-type" evidence="4">
    <location>
        <begin position="14"/>
        <end position="82"/>
    </location>
</feature>
<dbReference type="Proteomes" id="UP001228446">
    <property type="component" value="Unassembled WGS sequence"/>
</dbReference>
<keyword evidence="6" id="KW-1185">Reference proteome</keyword>
<dbReference type="SUPFAM" id="SSF64288">
    <property type="entry name" value="Chorismate lyase-like"/>
    <property type="match status" value="1"/>
</dbReference>
<evidence type="ECO:0000256" key="2">
    <source>
        <dbReference type="ARBA" id="ARBA00023125"/>
    </source>
</evidence>
<evidence type="ECO:0000256" key="3">
    <source>
        <dbReference type="ARBA" id="ARBA00023163"/>
    </source>
</evidence>
<evidence type="ECO:0000259" key="4">
    <source>
        <dbReference type="PROSITE" id="PS50949"/>
    </source>
</evidence>
<dbReference type="Gene3D" id="1.10.10.10">
    <property type="entry name" value="Winged helix-like DNA-binding domain superfamily/Winged helix DNA-binding domain"/>
    <property type="match status" value="1"/>
</dbReference>
<organism evidence="5 6">
    <name type="scientific">Streptococcus ruminantium</name>
    <dbReference type="NCBI Taxonomy" id="1917441"/>
    <lineage>
        <taxon>Bacteria</taxon>
        <taxon>Bacillati</taxon>
        <taxon>Bacillota</taxon>
        <taxon>Bacilli</taxon>
        <taxon>Lactobacillales</taxon>
        <taxon>Streptococcaceae</taxon>
        <taxon>Streptococcus</taxon>
    </lineage>
</organism>
<dbReference type="CDD" id="cd07377">
    <property type="entry name" value="WHTH_GntR"/>
    <property type="match status" value="1"/>
</dbReference>
<gene>
    <name evidence="5" type="ORF">RFF62_04740</name>
</gene>
<dbReference type="InterPro" id="IPR028978">
    <property type="entry name" value="Chorismate_lyase_/UTRA_dom_sf"/>
</dbReference>
<dbReference type="InterPro" id="IPR000524">
    <property type="entry name" value="Tscrpt_reg_HTH_GntR"/>
</dbReference>
<evidence type="ECO:0000313" key="6">
    <source>
        <dbReference type="Proteomes" id="UP001228446"/>
    </source>
</evidence>
<dbReference type="Pfam" id="PF07702">
    <property type="entry name" value="UTRA"/>
    <property type="match status" value="1"/>
</dbReference>
<evidence type="ECO:0000313" key="5">
    <source>
        <dbReference type="EMBL" id="MDQ8833094.1"/>
    </source>
</evidence>